<feature type="domain" description="Zn(2)-C6 fungal-type" evidence="5">
    <location>
        <begin position="230"/>
        <end position="258"/>
    </location>
</feature>
<evidence type="ECO:0000256" key="4">
    <source>
        <dbReference type="SAM" id="MobiDB-lite"/>
    </source>
</evidence>
<feature type="compositionally biased region" description="Low complexity" evidence="4">
    <location>
        <begin position="383"/>
        <end position="399"/>
    </location>
</feature>
<dbReference type="RefSeq" id="XP_016215118.1">
    <property type="nucleotide sequence ID" value="XM_016357029.1"/>
</dbReference>
<feature type="region of interest" description="Disordered" evidence="4">
    <location>
        <begin position="269"/>
        <end position="313"/>
    </location>
</feature>
<dbReference type="HOGENOM" id="CLU_013964_0_1_1"/>
<feature type="compositionally biased region" description="Polar residues" evidence="4">
    <location>
        <begin position="338"/>
        <end position="349"/>
    </location>
</feature>
<evidence type="ECO:0000313" key="7">
    <source>
        <dbReference type="Proteomes" id="UP000053259"/>
    </source>
</evidence>
<feature type="compositionally biased region" description="Polar residues" evidence="4">
    <location>
        <begin position="171"/>
        <end position="192"/>
    </location>
</feature>
<keyword evidence="7" id="KW-1185">Reference proteome</keyword>
<dbReference type="SUPFAM" id="SSF57701">
    <property type="entry name" value="Zn2/Cys6 DNA-binding domain"/>
    <property type="match status" value="1"/>
</dbReference>
<feature type="compositionally biased region" description="Polar residues" evidence="4">
    <location>
        <begin position="134"/>
        <end position="157"/>
    </location>
</feature>
<feature type="region of interest" description="Disordered" evidence="4">
    <location>
        <begin position="1"/>
        <end position="199"/>
    </location>
</feature>
<sequence>MSQGPPEAAATPSEAPTQMGGQVRPVETEGTMSGFTAVNGRGSPPTPVPKTSATDGSREQVSLPPRELSHRSAVEGELPQQHANEPEHDMNTSPTNGHHKRKRSTSDVDEARSSGGSERSSITPTHEAPEAQMQDATAYSRSATGNADSQWNPQQPDEQAEQLRMLAPIQRENQQYNHDGYTPAQNSQSSNGLRPGYRKDEATGLITTNAGVQMDPKKRKRAFTNRTKTGCQTCRRRKKKCDEAKPECNNCTRGGFKCEGYTPKVSWPPENKMKSNKQPLPPNSHVQPTSRDLQEFSGNLHPRPTPRTDSQQYMDMSTPIQPNMRSRAITVDDDSDRTVTNGWPNSPYATSHRGYGNDKDPVHGLPMHNNSMAMRDSYDRPLSSMSSSGMHNMSSSHGMQPSPGIIHTAQQALRNTPQQMNPMTGFNGVPHMSSERQKMHAGELYSPFCTELEEDRERCAKALYTFNNNNHASRAERMRHFRNVLTPDSPHSAGPVRVGKDATVDVPFRCEYGYNITLGKDVVIEGGCHISDPRPVHIDNGSYIGPGVKIMGKVLPFDPATRAGAAMDGKARAFEIHIGKNVHIGANSVVQPEEDMITNGRLEIGDGAYIKPNSVVNKSVPPYVIYGPRGPACDVLSGVVSHAPSNEERKGRMMR</sequence>
<evidence type="ECO:0000256" key="3">
    <source>
        <dbReference type="ARBA" id="ARBA00023242"/>
    </source>
</evidence>
<evidence type="ECO:0000259" key="5">
    <source>
        <dbReference type="PROSITE" id="PS50048"/>
    </source>
</evidence>
<dbReference type="InterPro" id="IPR051159">
    <property type="entry name" value="Hexapeptide_acetyltransf"/>
</dbReference>
<dbReference type="SMART" id="SM01266">
    <property type="entry name" value="Mac"/>
    <property type="match status" value="1"/>
</dbReference>
<accession>A0A0D2B1M9</accession>
<dbReference type="Gene3D" id="2.160.10.10">
    <property type="entry name" value="Hexapeptide repeat proteins"/>
    <property type="match status" value="1"/>
</dbReference>
<dbReference type="PANTHER" id="PTHR23416">
    <property type="entry name" value="SIALIC ACID SYNTHASE-RELATED"/>
    <property type="match status" value="1"/>
</dbReference>
<dbReference type="PROSITE" id="PS00463">
    <property type="entry name" value="ZN2_CY6_FUNGAL_1"/>
    <property type="match status" value="1"/>
</dbReference>
<keyword evidence="3" id="KW-0539">Nucleus</keyword>
<dbReference type="InterPro" id="IPR024688">
    <property type="entry name" value="Mac_dom"/>
</dbReference>
<dbReference type="AlphaFoldDB" id="A0A0D2B1M9"/>
<evidence type="ECO:0000313" key="6">
    <source>
        <dbReference type="EMBL" id="KIW05249.1"/>
    </source>
</evidence>
<dbReference type="GeneID" id="27311757"/>
<dbReference type="PROSITE" id="PS50048">
    <property type="entry name" value="ZN2_CY6_FUNGAL_2"/>
    <property type="match status" value="1"/>
</dbReference>
<dbReference type="GO" id="GO:0016407">
    <property type="term" value="F:acetyltransferase activity"/>
    <property type="evidence" value="ECO:0007669"/>
    <property type="project" value="InterPro"/>
</dbReference>
<dbReference type="InterPro" id="IPR036864">
    <property type="entry name" value="Zn2-C6_fun-type_DNA-bd_sf"/>
</dbReference>
<dbReference type="RefSeq" id="XP_016215119.1">
    <property type="nucleotide sequence ID" value="XM_016357030.1"/>
</dbReference>
<dbReference type="Pfam" id="PF00172">
    <property type="entry name" value="Zn_clus"/>
    <property type="match status" value="1"/>
</dbReference>
<dbReference type="GO" id="GO:0000981">
    <property type="term" value="F:DNA-binding transcription factor activity, RNA polymerase II-specific"/>
    <property type="evidence" value="ECO:0007669"/>
    <property type="project" value="InterPro"/>
</dbReference>
<dbReference type="STRING" id="253628.A0A0D2B1M9"/>
<dbReference type="OrthoDB" id="25818at2759"/>
<gene>
    <name evidence="6" type="ORF">PV09_03784</name>
</gene>
<dbReference type="InterPro" id="IPR001138">
    <property type="entry name" value="Zn2Cys6_DnaBD"/>
</dbReference>
<evidence type="ECO:0000256" key="1">
    <source>
        <dbReference type="ARBA" id="ARBA00007274"/>
    </source>
</evidence>
<dbReference type="GO" id="GO:0008374">
    <property type="term" value="F:O-acyltransferase activity"/>
    <property type="evidence" value="ECO:0007669"/>
    <property type="project" value="TreeGrafter"/>
</dbReference>
<dbReference type="VEuPathDB" id="FungiDB:PV09_03784"/>
<evidence type="ECO:0000256" key="2">
    <source>
        <dbReference type="ARBA" id="ARBA00022679"/>
    </source>
</evidence>
<name>A0A0D2B1M9_9PEZI</name>
<protein>
    <recommendedName>
        <fullName evidence="5">Zn(2)-C6 fungal-type domain-containing protein</fullName>
    </recommendedName>
</protein>
<proteinExistence type="inferred from homology"/>
<dbReference type="PANTHER" id="PTHR23416:SF76">
    <property type="entry name" value="ZN(II)2CYS6 TRANSCRIPTION FACTOR (EUROFUNG)"/>
    <property type="match status" value="1"/>
</dbReference>
<organism evidence="6 7">
    <name type="scientific">Verruconis gallopava</name>
    <dbReference type="NCBI Taxonomy" id="253628"/>
    <lineage>
        <taxon>Eukaryota</taxon>
        <taxon>Fungi</taxon>
        <taxon>Dikarya</taxon>
        <taxon>Ascomycota</taxon>
        <taxon>Pezizomycotina</taxon>
        <taxon>Dothideomycetes</taxon>
        <taxon>Pleosporomycetidae</taxon>
        <taxon>Venturiales</taxon>
        <taxon>Sympoventuriaceae</taxon>
        <taxon>Verruconis</taxon>
    </lineage>
</organism>
<dbReference type="SMART" id="SM00066">
    <property type="entry name" value="GAL4"/>
    <property type="match status" value="1"/>
</dbReference>
<feature type="region of interest" description="Disordered" evidence="4">
    <location>
        <begin position="380"/>
        <end position="400"/>
    </location>
</feature>
<dbReference type="InterPro" id="IPR011004">
    <property type="entry name" value="Trimer_LpxA-like_sf"/>
</dbReference>
<dbReference type="Pfam" id="PF12464">
    <property type="entry name" value="Mac"/>
    <property type="match status" value="1"/>
</dbReference>
<reference evidence="6 7" key="1">
    <citation type="submission" date="2015-01" db="EMBL/GenBank/DDBJ databases">
        <title>The Genome Sequence of Ochroconis gallopava CBS43764.</title>
        <authorList>
            <consortium name="The Broad Institute Genomics Platform"/>
            <person name="Cuomo C."/>
            <person name="de Hoog S."/>
            <person name="Gorbushina A."/>
            <person name="Stielow B."/>
            <person name="Teixiera M."/>
            <person name="Abouelleil A."/>
            <person name="Chapman S.B."/>
            <person name="Priest M."/>
            <person name="Young S.K."/>
            <person name="Wortman J."/>
            <person name="Nusbaum C."/>
            <person name="Birren B."/>
        </authorList>
    </citation>
    <scope>NUCLEOTIDE SEQUENCE [LARGE SCALE GENOMIC DNA]</scope>
    <source>
        <strain evidence="6 7">CBS 43764</strain>
    </source>
</reference>
<dbReference type="EMBL" id="KN847538">
    <property type="protein sequence ID" value="KIW05249.1"/>
    <property type="molecule type" value="Genomic_DNA"/>
</dbReference>
<keyword evidence="2" id="KW-0808">Transferase</keyword>
<comment type="similarity">
    <text evidence="1">Belongs to the transferase hexapeptide repeat family.</text>
</comment>
<feature type="region of interest" description="Disordered" evidence="4">
    <location>
        <begin position="334"/>
        <end position="357"/>
    </location>
</feature>
<dbReference type="GO" id="GO:0008270">
    <property type="term" value="F:zinc ion binding"/>
    <property type="evidence" value="ECO:0007669"/>
    <property type="project" value="InterPro"/>
</dbReference>
<dbReference type="Gene3D" id="4.10.240.10">
    <property type="entry name" value="Zn(2)-C6 fungal-type DNA-binding domain"/>
    <property type="match status" value="1"/>
</dbReference>
<dbReference type="Proteomes" id="UP000053259">
    <property type="component" value="Unassembled WGS sequence"/>
</dbReference>
<feature type="compositionally biased region" description="Low complexity" evidence="4">
    <location>
        <begin position="1"/>
        <end position="17"/>
    </location>
</feature>
<dbReference type="CDD" id="cd00067">
    <property type="entry name" value="GAL4"/>
    <property type="match status" value="1"/>
</dbReference>
<dbReference type="SUPFAM" id="SSF51161">
    <property type="entry name" value="Trimeric LpxA-like enzymes"/>
    <property type="match status" value="1"/>
</dbReference>
<dbReference type="EMBL" id="KN847538">
    <property type="protein sequence ID" value="KIW05250.1"/>
    <property type="molecule type" value="Genomic_DNA"/>
</dbReference>